<dbReference type="InterPro" id="IPR051010">
    <property type="entry name" value="BCAA_transport"/>
</dbReference>
<dbReference type="InterPro" id="IPR006311">
    <property type="entry name" value="TAT_signal"/>
</dbReference>
<dbReference type="InterPro" id="IPR028081">
    <property type="entry name" value="Leu-bd"/>
</dbReference>
<dbReference type="EMBL" id="AP011892">
    <property type="protein sequence ID" value="BAJ49384.1"/>
    <property type="molecule type" value="Genomic_DNA"/>
</dbReference>
<gene>
    <name evidence="4" type="ORF">HGMM_F31D11C16</name>
</gene>
<dbReference type="PANTHER" id="PTHR30483">
    <property type="entry name" value="LEUCINE-SPECIFIC-BINDING PROTEIN"/>
    <property type="match status" value="1"/>
</dbReference>
<dbReference type="SUPFAM" id="SSF53822">
    <property type="entry name" value="Periplasmic binding protein-like I"/>
    <property type="match status" value="1"/>
</dbReference>
<protein>
    <submittedName>
        <fullName evidence="4">Branched-chain amino acid ABC transporter, substrate-binding protein</fullName>
    </submittedName>
</protein>
<dbReference type="Pfam" id="PF13458">
    <property type="entry name" value="Peripla_BP_6"/>
    <property type="match status" value="1"/>
</dbReference>
<evidence type="ECO:0000256" key="2">
    <source>
        <dbReference type="SAM" id="Phobius"/>
    </source>
</evidence>
<organism evidence="4">
    <name type="scientific">Caldiarchaeum subterraneum</name>
    <dbReference type="NCBI Taxonomy" id="311458"/>
    <lineage>
        <taxon>Archaea</taxon>
        <taxon>Nitrososphaerota</taxon>
        <taxon>Candidatus Caldarchaeales</taxon>
        <taxon>Candidatus Caldarchaeaceae</taxon>
        <taxon>Candidatus Caldarchaeum</taxon>
    </lineage>
</organism>
<feature type="domain" description="Leucine-binding protein" evidence="3">
    <location>
        <begin position="97"/>
        <end position="431"/>
    </location>
</feature>
<reference evidence="4" key="1">
    <citation type="journal article" date="2005" name="Environ. Microbiol.">
        <title>Genetic and functional properties of uncultivated thermophilic crenarchaeotes from a subsurface gold mine as revealed by analysis of genome fragments.</title>
        <authorList>
            <person name="Nunoura T."/>
            <person name="Hirayama H."/>
            <person name="Takami H."/>
            <person name="Oida H."/>
            <person name="Nishi S."/>
            <person name="Shimamura S."/>
            <person name="Suzuki Y."/>
            <person name="Inagaki F."/>
            <person name="Takai K."/>
            <person name="Nealson K.H."/>
            <person name="Horikoshi K."/>
        </authorList>
    </citation>
    <scope>NUCLEOTIDE SEQUENCE</scope>
</reference>
<evidence type="ECO:0000259" key="3">
    <source>
        <dbReference type="Pfam" id="PF13458"/>
    </source>
</evidence>
<accession>E6NAM8</accession>
<keyword evidence="2" id="KW-0472">Membrane</keyword>
<dbReference type="PROSITE" id="PS51318">
    <property type="entry name" value="TAT"/>
    <property type="match status" value="1"/>
</dbReference>
<dbReference type="AlphaFoldDB" id="E6NAM8"/>
<keyword evidence="2" id="KW-1133">Transmembrane helix</keyword>
<proteinExistence type="predicted"/>
<dbReference type="PANTHER" id="PTHR30483:SF6">
    <property type="entry name" value="PERIPLASMIC BINDING PROTEIN OF ABC TRANSPORTER FOR NATURAL AMINO ACIDS"/>
    <property type="match status" value="1"/>
</dbReference>
<feature type="transmembrane region" description="Helical" evidence="2">
    <location>
        <begin position="14"/>
        <end position="35"/>
    </location>
</feature>
<keyword evidence="2" id="KW-0812">Transmembrane</keyword>
<sequence>MSSYAMSGPSRRNVLKYLTTGVVAGVVAGVAGYSIGSSSAPIKTITESRTATVTQTQTVGGGTVTVGGTTVHHTQTVTVTQTPTPTRPSPPAGRTEVRLGVLAPLAAREGKVQENAARLAVEEVNAAGGILGLPVKLVVADDKLSADAAVSEFRRLVTAEKVDAVIGGFSSGVMTATMEPMAELKTIFFADASSPGHSRMVGANYAKYKYWFRVTQNNGVTFALDGAEQIDFLKRNGVSIDKVYIIRDEHVWVDDWEPLLTKLLKDRKVDVVKSVKIPRGFNEYEPLILEANNLGAQAIFMMLAISGTGDVLAKQWANLKLPLLLIGHDLAAIDLGFWEKTGGACEYEIFMADGGVIQTAPPTPTAKKFIDSYTKRYGYPPEAHQGYGAYDAVYIYKAAVEMAAADGVKNPFDSDTLVPYIEKFTYGNPFVATRKVAFYPKGAWGPDGTRADHDLVWGDDYVKNWMAQWQNGKQVVISPSWLANADLKLPPWFK</sequence>
<keyword evidence="1" id="KW-0732">Signal</keyword>
<evidence type="ECO:0000313" key="4">
    <source>
        <dbReference type="EMBL" id="BAJ49384.1"/>
    </source>
</evidence>
<dbReference type="InterPro" id="IPR028082">
    <property type="entry name" value="Peripla_BP_I"/>
</dbReference>
<name>E6NAM8_CALS0</name>
<reference evidence="4" key="2">
    <citation type="journal article" date="2011" name="Nucleic Acids Res.">
        <title>Insights into the evolution of Archaea and eukaryotic protein modifier systems revealed by the genome of a novel archaeal group.</title>
        <authorList>
            <person name="Nunoura T."/>
            <person name="Takaki Y."/>
            <person name="Kakuta J."/>
            <person name="Nishi S."/>
            <person name="Sugahara J."/>
            <person name="Kazama H."/>
            <person name="Chee G."/>
            <person name="Hattori M."/>
            <person name="Kanai A."/>
            <person name="Atomi H."/>
            <person name="Takai K."/>
            <person name="Takami H."/>
        </authorList>
    </citation>
    <scope>NUCLEOTIDE SEQUENCE</scope>
</reference>
<dbReference type="Gene3D" id="3.40.50.2300">
    <property type="match status" value="2"/>
</dbReference>
<dbReference type="CDD" id="cd06345">
    <property type="entry name" value="PBP1_ABC_ligand_binding-like"/>
    <property type="match status" value="1"/>
</dbReference>
<evidence type="ECO:0000256" key="1">
    <source>
        <dbReference type="ARBA" id="ARBA00022729"/>
    </source>
</evidence>